<dbReference type="Pfam" id="PF15565">
    <property type="entry name" value="Imm30"/>
    <property type="match status" value="1"/>
</dbReference>
<feature type="domain" description="Immunity protein 30" evidence="1">
    <location>
        <begin position="13"/>
        <end position="111"/>
    </location>
</feature>
<evidence type="ECO:0000313" key="3">
    <source>
        <dbReference type="Proteomes" id="UP000094580"/>
    </source>
</evidence>
<organism evidence="2 3">
    <name type="scientific">Gottfriedia luciferensis</name>
    <dbReference type="NCBI Taxonomy" id="178774"/>
    <lineage>
        <taxon>Bacteria</taxon>
        <taxon>Bacillati</taxon>
        <taxon>Bacillota</taxon>
        <taxon>Bacilli</taxon>
        <taxon>Bacillales</taxon>
        <taxon>Bacillaceae</taxon>
        <taxon>Gottfriedia</taxon>
    </lineage>
</organism>
<dbReference type="Proteomes" id="UP000094580">
    <property type="component" value="Unassembled WGS sequence"/>
</dbReference>
<gene>
    <name evidence="2" type="ORF">BED47_03490</name>
</gene>
<accession>A0ABX2ZU84</accession>
<keyword evidence="3" id="KW-1185">Reference proteome</keyword>
<protein>
    <recommendedName>
        <fullName evidence="1">Immunity protein 30 domain-containing protein</fullName>
    </recommendedName>
</protein>
<reference evidence="2 3" key="1">
    <citation type="submission" date="2016-07" db="EMBL/GenBank/DDBJ databases">
        <authorList>
            <person name="Townsley L."/>
            <person name="Shank E.A."/>
        </authorList>
    </citation>
    <scope>NUCLEOTIDE SEQUENCE [LARGE SCALE GENOMIC DNA]</scope>
    <source>
        <strain evidence="2 3">CH01</strain>
    </source>
</reference>
<dbReference type="RefSeq" id="WP_069032441.1">
    <property type="nucleotide sequence ID" value="NZ_MDKC01000002.1"/>
</dbReference>
<dbReference type="EMBL" id="MDKC01000002">
    <property type="protein sequence ID" value="ODG93365.1"/>
    <property type="molecule type" value="Genomic_DNA"/>
</dbReference>
<proteinExistence type="predicted"/>
<dbReference type="InterPro" id="IPR029084">
    <property type="entry name" value="Imm30"/>
</dbReference>
<comment type="caution">
    <text evidence="2">The sequence shown here is derived from an EMBL/GenBank/DDBJ whole genome shotgun (WGS) entry which is preliminary data.</text>
</comment>
<evidence type="ECO:0000259" key="1">
    <source>
        <dbReference type="Pfam" id="PF15565"/>
    </source>
</evidence>
<name>A0ABX2ZU84_9BACI</name>
<evidence type="ECO:0000313" key="2">
    <source>
        <dbReference type="EMBL" id="ODG93365.1"/>
    </source>
</evidence>
<sequence length="155" mass="18088">MNIDQEIIKLKSSRLLKSEQEVNDFEEAIERIVAYGEITFIKYLCYGFHDKTERDEVTFGLIHAIESFDQKYPLDDTLRELAKSVYVMIPDAMEWAKTLHKRILNHRPTLQVYIEVVKSLDTNSKNIIANIVSSIKDKNPTRFEEKGEMFLSSIN</sequence>